<gene>
    <name evidence="6" type="ORF">CCUS01_06769</name>
</gene>
<comment type="cofactor">
    <cofactor evidence="1">
        <name>heme</name>
        <dbReference type="ChEBI" id="CHEBI:30413"/>
    </cofactor>
</comment>
<dbReference type="GO" id="GO:0005506">
    <property type="term" value="F:iron ion binding"/>
    <property type="evidence" value="ECO:0007669"/>
    <property type="project" value="InterPro"/>
</dbReference>
<evidence type="ECO:0000313" key="7">
    <source>
        <dbReference type="Proteomes" id="UP001239213"/>
    </source>
</evidence>
<keyword evidence="5" id="KW-0408">Iron</keyword>
<keyword evidence="7" id="KW-1185">Reference proteome</keyword>
<dbReference type="InterPro" id="IPR036396">
    <property type="entry name" value="Cyt_P450_sf"/>
</dbReference>
<sequence length="256" mass="29746">MDTFHITFERVVHRPYTLSSGFTIPAHTTIGIPTQAITIDEFFYPDPETFDAFRFARMREERSDMDGRAQYVASNPTSLRRFFAAHEIKAIMAHLGARKVYERKHNIYRTHGRLCTEWNRLIVSTLHSRRAQPKADLFLREQAPTLDFLTARCDNKSQPLTISIGTFPTATDMARNLLTTCTRPCLLSYRVALWMCCRVQRLETALVIRQSGRLDNFYNASRRPVQFQDLLHVTLVCLSFCECIWDRGIQSDLQFE</sequence>
<dbReference type="Proteomes" id="UP001239213">
    <property type="component" value="Unassembled WGS sequence"/>
</dbReference>
<proteinExistence type="inferred from homology"/>
<dbReference type="EMBL" id="MPDP01000254">
    <property type="protein sequence ID" value="KAK1468065.1"/>
    <property type="molecule type" value="Genomic_DNA"/>
</dbReference>
<dbReference type="InterPro" id="IPR001128">
    <property type="entry name" value="Cyt_P450"/>
</dbReference>
<comment type="similarity">
    <text evidence="2">Belongs to the cytochrome P450 family.</text>
</comment>
<dbReference type="SUPFAM" id="SSF48264">
    <property type="entry name" value="Cytochrome P450"/>
    <property type="match status" value="1"/>
</dbReference>
<reference evidence="6" key="1">
    <citation type="submission" date="2016-11" db="EMBL/GenBank/DDBJ databases">
        <title>The genome sequence of Colletotrichum cuscutae.</title>
        <authorList>
            <person name="Baroncelli R."/>
        </authorList>
    </citation>
    <scope>NUCLEOTIDE SEQUENCE</scope>
    <source>
        <strain evidence="6">IMI 304802</strain>
    </source>
</reference>
<evidence type="ECO:0000256" key="1">
    <source>
        <dbReference type="ARBA" id="ARBA00001971"/>
    </source>
</evidence>
<evidence type="ECO:0000256" key="2">
    <source>
        <dbReference type="ARBA" id="ARBA00010617"/>
    </source>
</evidence>
<protein>
    <submittedName>
        <fullName evidence="6">Cytochrome P450</fullName>
    </submittedName>
</protein>
<dbReference type="GO" id="GO:0004497">
    <property type="term" value="F:monooxygenase activity"/>
    <property type="evidence" value="ECO:0007669"/>
    <property type="project" value="InterPro"/>
</dbReference>
<comment type="caution">
    <text evidence="6">The sequence shown here is derived from an EMBL/GenBank/DDBJ whole genome shotgun (WGS) entry which is preliminary data.</text>
</comment>
<accession>A0AAI9XYS0</accession>
<keyword evidence="3" id="KW-0479">Metal-binding</keyword>
<dbReference type="GO" id="GO:0016705">
    <property type="term" value="F:oxidoreductase activity, acting on paired donors, with incorporation or reduction of molecular oxygen"/>
    <property type="evidence" value="ECO:0007669"/>
    <property type="project" value="InterPro"/>
</dbReference>
<dbReference type="Pfam" id="PF00067">
    <property type="entry name" value="p450"/>
    <property type="match status" value="1"/>
</dbReference>
<evidence type="ECO:0000256" key="5">
    <source>
        <dbReference type="ARBA" id="ARBA00023004"/>
    </source>
</evidence>
<dbReference type="Gene3D" id="1.10.630.10">
    <property type="entry name" value="Cytochrome P450"/>
    <property type="match status" value="1"/>
</dbReference>
<dbReference type="AlphaFoldDB" id="A0AAI9XYS0"/>
<keyword evidence="4" id="KW-0560">Oxidoreductase</keyword>
<dbReference type="PANTHER" id="PTHR46206">
    <property type="entry name" value="CYTOCHROME P450"/>
    <property type="match status" value="1"/>
</dbReference>
<name>A0AAI9XYS0_9PEZI</name>
<dbReference type="GO" id="GO:0020037">
    <property type="term" value="F:heme binding"/>
    <property type="evidence" value="ECO:0007669"/>
    <property type="project" value="InterPro"/>
</dbReference>
<evidence type="ECO:0000256" key="4">
    <source>
        <dbReference type="ARBA" id="ARBA00023002"/>
    </source>
</evidence>
<organism evidence="6 7">
    <name type="scientific">Colletotrichum cuscutae</name>
    <dbReference type="NCBI Taxonomy" id="1209917"/>
    <lineage>
        <taxon>Eukaryota</taxon>
        <taxon>Fungi</taxon>
        <taxon>Dikarya</taxon>
        <taxon>Ascomycota</taxon>
        <taxon>Pezizomycotina</taxon>
        <taxon>Sordariomycetes</taxon>
        <taxon>Hypocreomycetidae</taxon>
        <taxon>Glomerellales</taxon>
        <taxon>Glomerellaceae</taxon>
        <taxon>Colletotrichum</taxon>
        <taxon>Colletotrichum acutatum species complex</taxon>
    </lineage>
</organism>
<evidence type="ECO:0000256" key="3">
    <source>
        <dbReference type="ARBA" id="ARBA00022723"/>
    </source>
</evidence>
<evidence type="ECO:0000313" key="6">
    <source>
        <dbReference type="EMBL" id="KAK1468065.1"/>
    </source>
</evidence>